<sequence length="754" mass="85201">MIIHRYDATRMSKQFGIDISSIDGMDFPAGWGRVRPGERSDSHQHDETEMFVIIAGEGVLIVDGHRYPVTAGCAAQFAPFESHVLENTGDKDILFFLQYRRDADSARRSASSQERQDPRRPQFVFSTPPTPNGDLHLGHLSGPYLGADVYVRYQRMIGNPAWHMTGSDDYQSYVVALAERENTTPAAAAQHFSREILQTLKMMDIEPDHYTVTNDAPGYAQGAQRFFSRTLGEDKVIFAESAALRDAQNGKYLYEVDVSGQCPGCGGATNGNICEECGEPNVVTDMAQPLSKRSQLPPEHTRVARYLLPLHRFEQQIAEHHKVGRVPARMRELAHRVFSRPEFTVPVSHPSEWGIAPAEAEGEGQVIWVWPEMSYGFLYDIEQLGKKINRPWSADEPGKDWKIVHFFGYDNSFYHSILYPALYHLAYPEWQPDIDYHYNEFYLLDGKKFSTSRRHAVWGKEILAPQSVDAVRFYLCLTRPEQERTNFRLAQWEEEVRDTLLGEWQDWLHDLGERVSTAYQGNAPDAGIWTKEHVAFWARLNGLLQAITDALNPDGFSLRSAARHLKTLVTETRAFSRSQQQLAGIAQWRDEYRTAVALELAAANLLSAVAQPLMPRFSARLAAALGNETAQSWPQQAQLVTPGNRITLQETPFFCDPQACDPQECVPQEPAGQEQPSDVHWQWLEEKLGVLLPETRLHPTHVLSQLGATSLMTVTLQYQLLHEYQVDVPLETLLNQPLGEIAGHIARQQQGATA</sequence>
<proteinExistence type="inferred from homology"/>
<dbReference type="InterPro" id="IPR001412">
    <property type="entry name" value="aa-tRNA-synth_I_CS"/>
</dbReference>
<dbReference type="InterPro" id="IPR013096">
    <property type="entry name" value="Cupin_2"/>
</dbReference>
<gene>
    <name evidence="14" type="ORF">C8D90_10231</name>
</gene>
<evidence type="ECO:0000313" key="15">
    <source>
        <dbReference type="Proteomes" id="UP000254848"/>
    </source>
</evidence>
<keyword evidence="3" id="KW-0963">Cytoplasm</keyword>
<dbReference type="SUPFAM" id="SSF47336">
    <property type="entry name" value="ACP-like"/>
    <property type="match status" value="1"/>
</dbReference>
<dbReference type="RefSeq" id="WP_115457311.1">
    <property type="nucleotide sequence ID" value="NZ_QRAP01000002.1"/>
</dbReference>
<dbReference type="PROSITE" id="PS00178">
    <property type="entry name" value="AA_TRNA_LIGASE_I"/>
    <property type="match status" value="1"/>
</dbReference>
<comment type="subcellular location">
    <subcellularLocation>
        <location evidence="1">Cytoplasm</location>
    </subcellularLocation>
</comment>
<dbReference type="InterPro" id="IPR009081">
    <property type="entry name" value="PP-bd_ACP"/>
</dbReference>
<evidence type="ECO:0000256" key="11">
    <source>
        <dbReference type="RuleBase" id="RU363039"/>
    </source>
</evidence>
<evidence type="ECO:0000256" key="5">
    <source>
        <dbReference type="ARBA" id="ARBA00022741"/>
    </source>
</evidence>
<dbReference type="OrthoDB" id="9810191at2"/>
<dbReference type="Pfam" id="PF07883">
    <property type="entry name" value="Cupin_2"/>
    <property type="match status" value="1"/>
</dbReference>
<dbReference type="Gene3D" id="1.10.730.10">
    <property type="entry name" value="Isoleucyl-tRNA Synthetase, Domain 1"/>
    <property type="match status" value="1"/>
</dbReference>
<feature type="domain" description="Carrier" evidence="13">
    <location>
        <begin position="674"/>
        <end position="752"/>
    </location>
</feature>
<evidence type="ECO:0000256" key="12">
    <source>
        <dbReference type="SAM" id="MobiDB-lite"/>
    </source>
</evidence>
<evidence type="ECO:0000256" key="9">
    <source>
        <dbReference type="ARBA" id="ARBA00030904"/>
    </source>
</evidence>
<dbReference type="GO" id="GO:0005829">
    <property type="term" value="C:cytosol"/>
    <property type="evidence" value="ECO:0007669"/>
    <property type="project" value="TreeGrafter"/>
</dbReference>
<dbReference type="PROSITE" id="PS50075">
    <property type="entry name" value="CARRIER"/>
    <property type="match status" value="1"/>
</dbReference>
<dbReference type="InterPro" id="IPR041872">
    <property type="entry name" value="Anticodon_Met"/>
</dbReference>
<keyword evidence="5 11" id="KW-0547">Nucleotide-binding</keyword>
<evidence type="ECO:0000256" key="2">
    <source>
        <dbReference type="ARBA" id="ARBA00008258"/>
    </source>
</evidence>
<dbReference type="GO" id="GO:0006431">
    <property type="term" value="P:methionyl-tRNA aminoacylation"/>
    <property type="evidence" value="ECO:0007669"/>
    <property type="project" value="TreeGrafter"/>
</dbReference>
<keyword evidence="15" id="KW-1185">Reference proteome</keyword>
<reference evidence="14 15" key="1">
    <citation type="submission" date="2018-07" db="EMBL/GenBank/DDBJ databases">
        <title>Genomic Encyclopedia of Type Strains, Phase IV (KMG-IV): sequencing the most valuable type-strain genomes for metagenomic binning, comparative biology and taxonomic classification.</title>
        <authorList>
            <person name="Goeker M."/>
        </authorList>
    </citation>
    <scope>NUCLEOTIDE SEQUENCE [LARGE SCALE GENOMIC DNA]</scope>
    <source>
        <strain evidence="14 15">DSM 103736</strain>
    </source>
</reference>
<keyword evidence="8 11" id="KW-0030">Aminoacyl-tRNA synthetase</keyword>
<evidence type="ECO:0000256" key="3">
    <source>
        <dbReference type="ARBA" id="ARBA00022490"/>
    </source>
</evidence>
<dbReference type="InterPro" id="IPR023458">
    <property type="entry name" value="Met-tRNA_ligase_1"/>
</dbReference>
<dbReference type="AlphaFoldDB" id="A0A370R0V7"/>
<dbReference type="Pfam" id="PF19303">
    <property type="entry name" value="Anticodon_3"/>
    <property type="match status" value="1"/>
</dbReference>
<organism evidence="14 15">
    <name type="scientific">Enterobacillus tribolii</name>
    <dbReference type="NCBI Taxonomy" id="1487935"/>
    <lineage>
        <taxon>Bacteria</taxon>
        <taxon>Pseudomonadati</taxon>
        <taxon>Pseudomonadota</taxon>
        <taxon>Gammaproteobacteria</taxon>
        <taxon>Enterobacterales</taxon>
        <taxon>Hafniaceae</taxon>
        <taxon>Enterobacillus</taxon>
    </lineage>
</organism>
<comment type="caution">
    <text evidence="14">The sequence shown here is derived from an EMBL/GenBank/DDBJ whole genome shotgun (WGS) entry which is preliminary data.</text>
</comment>
<dbReference type="SUPFAM" id="SSF47323">
    <property type="entry name" value="Anticodon-binding domain of a subclass of class I aminoacyl-tRNA synthetases"/>
    <property type="match status" value="1"/>
</dbReference>
<dbReference type="GO" id="GO:0004825">
    <property type="term" value="F:methionine-tRNA ligase activity"/>
    <property type="evidence" value="ECO:0007669"/>
    <property type="project" value="UniProtKB-EC"/>
</dbReference>
<keyword evidence="6 11" id="KW-0067">ATP-binding</keyword>
<evidence type="ECO:0000256" key="6">
    <source>
        <dbReference type="ARBA" id="ARBA00022840"/>
    </source>
</evidence>
<dbReference type="GO" id="GO:0005524">
    <property type="term" value="F:ATP binding"/>
    <property type="evidence" value="ECO:0007669"/>
    <property type="project" value="UniProtKB-KW"/>
</dbReference>
<dbReference type="InterPro" id="IPR036736">
    <property type="entry name" value="ACP-like_sf"/>
</dbReference>
<protein>
    <recommendedName>
        <fullName evidence="9">Methionyl-tRNA synthetase</fullName>
    </recommendedName>
</protein>
<dbReference type="Gene3D" id="3.40.50.620">
    <property type="entry name" value="HUPs"/>
    <property type="match status" value="1"/>
</dbReference>
<dbReference type="InterPro" id="IPR015413">
    <property type="entry name" value="Methionyl/Leucyl_tRNA_Synth"/>
</dbReference>
<dbReference type="Pfam" id="PF00550">
    <property type="entry name" value="PP-binding"/>
    <property type="match status" value="1"/>
</dbReference>
<accession>A0A370R0V7</accession>
<dbReference type="Gene3D" id="2.60.120.10">
    <property type="entry name" value="Jelly Rolls"/>
    <property type="match status" value="1"/>
</dbReference>
<dbReference type="InterPro" id="IPR029038">
    <property type="entry name" value="MetRS_Zn"/>
</dbReference>
<dbReference type="InterPro" id="IPR011051">
    <property type="entry name" value="RmlC_Cupin_sf"/>
</dbReference>
<evidence type="ECO:0000256" key="8">
    <source>
        <dbReference type="ARBA" id="ARBA00023146"/>
    </source>
</evidence>
<name>A0A370R0V7_9GAMM</name>
<dbReference type="InterPro" id="IPR014729">
    <property type="entry name" value="Rossmann-like_a/b/a_fold"/>
</dbReference>
<dbReference type="Pfam" id="PF09334">
    <property type="entry name" value="tRNA-synt_1g"/>
    <property type="match status" value="1"/>
</dbReference>
<evidence type="ECO:0000259" key="13">
    <source>
        <dbReference type="PROSITE" id="PS50075"/>
    </source>
</evidence>
<dbReference type="Gene3D" id="2.20.28.20">
    <property type="entry name" value="Methionyl-tRNA synthetase, Zn-domain"/>
    <property type="match status" value="1"/>
</dbReference>
<evidence type="ECO:0000256" key="1">
    <source>
        <dbReference type="ARBA" id="ARBA00004496"/>
    </source>
</evidence>
<comment type="similarity">
    <text evidence="2">Belongs to the class-I aminoacyl-tRNA synthetase family. MetG type 1 subfamily.</text>
</comment>
<keyword evidence="4 11" id="KW-0436">Ligase</keyword>
<evidence type="ECO:0000313" key="14">
    <source>
        <dbReference type="EMBL" id="RDK95560.1"/>
    </source>
</evidence>
<feature type="region of interest" description="Disordered" evidence="12">
    <location>
        <begin position="106"/>
        <end position="133"/>
    </location>
</feature>
<keyword evidence="7 11" id="KW-0648">Protein biosynthesis</keyword>
<dbReference type="SUPFAM" id="SSF51182">
    <property type="entry name" value="RmlC-like cupins"/>
    <property type="match status" value="1"/>
</dbReference>
<evidence type="ECO:0000256" key="7">
    <source>
        <dbReference type="ARBA" id="ARBA00022917"/>
    </source>
</evidence>
<dbReference type="InterPro" id="IPR009080">
    <property type="entry name" value="tRNAsynth_Ia_anticodon-bd"/>
</dbReference>
<dbReference type="EMBL" id="QRAP01000002">
    <property type="protein sequence ID" value="RDK95560.1"/>
    <property type="molecule type" value="Genomic_DNA"/>
</dbReference>
<evidence type="ECO:0000256" key="10">
    <source>
        <dbReference type="ARBA" id="ARBA00047364"/>
    </source>
</evidence>
<dbReference type="SUPFAM" id="SSF52374">
    <property type="entry name" value="Nucleotidylyl transferase"/>
    <property type="match status" value="1"/>
</dbReference>
<dbReference type="InterPro" id="IPR014710">
    <property type="entry name" value="RmlC-like_jellyroll"/>
</dbReference>
<dbReference type="Proteomes" id="UP000254848">
    <property type="component" value="Unassembled WGS sequence"/>
</dbReference>
<comment type="catalytic activity">
    <reaction evidence="10">
        <text>tRNA(Met) + L-methionine + ATP = L-methionyl-tRNA(Met) + AMP + diphosphate</text>
        <dbReference type="Rhea" id="RHEA:13481"/>
        <dbReference type="Rhea" id="RHEA-COMP:9667"/>
        <dbReference type="Rhea" id="RHEA-COMP:9698"/>
        <dbReference type="ChEBI" id="CHEBI:30616"/>
        <dbReference type="ChEBI" id="CHEBI:33019"/>
        <dbReference type="ChEBI" id="CHEBI:57844"/>
        <dbReference type="ChEBI" id="CHEBI:78442"/>
        <dbReference type="ChEBI" id="CHEBI:78530"/>
        <dbReference type="ChEBI" id="CHEBI:456215"/>
        <dbReference type="EC" id="6.1.1.10"/>
    </reaction>
</comment>
<dbReference type="PANTHER" id="PTHR45765:SF1">
    <property type="entry name" value="METHIONINE--TRNA LIGASE, CYTOPLASMIC"/>
    <property type="match status" value="1"/>
</dbReference>
<evidence type="ECO:0000256" key="4">
    <source>
        <dbReference type="ARBA" id="ARBA00022598"/>
    </source>
</evidence>
<dbReference type="PANTHER" id="PTHR45765">
    <property type="entry name" value="METHIONINE--TRNA LIGASE"/>
    <property type="match status" value="1"/>
</dbReference>